<protein>
    <submittedName>
        <fullName evidence="2">Uncharacterized protein</fullName>
    </submittedName>
</protein>
<dbReference type="EMBL" id="ML122254">
    <property type="protein sequence ID" value="RPD64518.1"/>
    <property type="molecule type" value="Genomic_DNA"/>
</dbReference>
<keyword evidence="3" id="KW-1185">Reference proteome</keyword>
<accession>A0A5C2SMI6</accession>
<evidence type="ECO:0000313" key="3">
    <source>
        <dbReference type="Proteomes" id="UP000313359"/>
    </source>
</evidence>
<name>A0A5C2SMI6_9APHY</name>
<dbReference type="Proteomes" id="UP000313359">
    <property type="component" value="Unassembled WGS sequence"/>
</dbReference>
<evidence type="ECO:0000313" key="2">
    <source>
        <dbReference type="EMBL" id="RPD64518.1"/>
    </source>
</evidence>
<dbReference type="STRING" id="1328759.A0A5C2SMI6"/>
<evidence type="ECO:0000256" key="1">
    <source>
        <dbReference type="SAM" id="MobiDB-lite"/>
    </source>
</evidence>
<dbReference type="OrthoDB" id="3270311at2759"/>
<proteinExistence type="predicted"/>
<gene>
    <name evidence="2" type="ORF">L227DRAFT_598743</name>
</gene>
<feature type="region of interest" description="Disordered" evidence="1">
    <location>
        <begin position="229"/>
        <end position="276"/>
    </location>
</feature>
<dbReference type="AlphaFoldDB" id="A0A5C2SMI6"/>
<organism evidence="2 3">
    <name type="scientific">Lentinus tigrinus ALCF2SS1-6</name>
    <dbReference type="NCBI Taxonomy" id="1328759"/>
    <lineage>
        <taxon>Eukaryota</taxon>
        <taxon>Fungi</taxon>
        <taxon>Dikarya</taxon>
        <taxon>Basidiomycota</taxon>
        <taxon>Agaricomycotina</taxon>
        <taxon>Agaricomycetes</taxon>
        <taxon>Polyporales</taxon>
        <taxon>Polyporaceae</taxon>
        <taxon>Lentinus</taxon>
    </lineage>
</organism>
<reference evidence="2" key="1">
    <citation type="journal article" date="2018" name="Genome Biol. Evol.">
        <title>Genomics and development of Lentinus tigrinus, a white-rot wood-decaying mushroom with dimorphic fruiting bodies.</title>
        <authorList>
            <person name="Wu B."/>
            <person name="Xu Z."/>
            <person name="Knudson A."/>
            <person name="Carlson A."/>
            <person name="Chen N."/>
            <person name="Kovaka S."/>
            <person name="LaButti K."/>
            <person name="Lipzen A."/>
            <person name="Pennachio C."/>
            <person name="Riley R."/>
            <person name="Schakwitz W."/>
            <person name="Umezawa K."/>
            <person name="Ohm R.A."/>
            <person name="Grigoriev I.V."/>
            <person name="Nagy L.G."/>
            <person name="Gibbons J."/>
            <person name="Hibbett D."/>
        </authorList>
    </citation>
    <scope>NUCLEOTIDE SEQUENCE [LARGE SCALE GENOMIC DNA]</scope>
    <source>
        <strain evidence="2">ALCF2SS1-6</strain>
    </source>
</reference>
<feature type="region of interest" description="Disordered" evidence="1">
    <location>
        <begin position="1"/>
        <end position="21"/>
    </location>
</feature>
<feature type="region of interest" description="Disordered" evidence="1">
    <location>
        <begin position="284"/>
        <end position="303"/>
    </location>
</feature>
<feature type="compositionally biased region" description="Basic residues" evidence="1">
    <location>
        <begin position="408"/>
        <end position="418"/>
    </location>
</feature>
<feature type="region of interest" description="Disordered" evidence="1">
    <location>
        <begin position="380"/>
        <end position="419"/>
    </location>
</feature>
<sequence>MSLSGSTRPHLPTRPSSSSGLWGHLMRATVSQVPTSSAASSTTLGRHPAAVTPLDKAGASTRILLHDTQAHLEKFTEKVGHLATGFENAKQELSTVQKLYQDEHEQLVDRMIGLANRCQAELQKAIGCPAQTAEVREVSKDLTAFATRLEALDKKIDNLNLLNQTQSQALQTIQDQQGQILSALLPVLPLLQSVPLHIENARNQVKDSISELQRHGSVREVLPLPAVLLPRKTPQSAKRAHSRSADSLNAATTPTERKKRRLDEPSDPSPDPFSADLEQVQAAPSPIGAHTPSGNASPEVPLSSLNISRSSRKNIVRSPLANLLPANHLPAASVDLKKAVVFNHAHPAMTTPAGSSVVPSDSGSSFTPVRGRMSSALPQMSGPAFNVSSPPGPPGDSKSLLPSVLHTPQRRRSSKHPIHAAQDPVIHGTPVHCRSSTIQPSPANVNTLHRTNTARQDVANGNAPGFVARFDMHPPSVPPSASKPMSLKDRRALLSLSDDTLRNEGKRFIPLDDEDDDIELVD</sequence>
<feature type="compositionally biased region" description="Polar residues" evidence="1">
    <location>
        <begin position="245"/>
        <end position="254"/>
    </location>
</feature>